<comment type="caution">
    <text evidence="1">The sequence shown here is derived from an EMBL/GenBank/DDBJ whole genome shotgun (WGS) entry which is preliminary data.</text>
</comment>
<sequence length="102" mass="10823">MSLKRPGCFGDLSWWTGAVGVEVARNVRPFGIDEHDVLQVACRSAAWRLQAAVLAPQLLAVAGRRLPSGAVVAALAADPWQQAPVPGVPPGTGAQYHRCRAR</sequence>
<dbReference type="Pfam" id="PF05258">
    <property type="entry name" value="DciA"/>
    <property type="match status" value="1"/>
</dbReference>
<dbReference type="InterPro" id="IPR007922">
    <property type="entry name" value="DciA-like"/>
</dbReference>
<name>A0ABW2FZX4_9ACTN</name>
<reference evidence="2" key="1">
    <citation type="journal article" date="2019" name="Int. J. Syst. Evol. Microbiol.">
        <title>The Global Catalogue of Microorganisms (GCM) 10K type strain sequencing project: providing services to taxonomists for standard genome sequencing and annotation.</title>
        <authorList>
            <consortium name="The Broad Institute Genomics Platform"/>
            <consortium name="The Broad Institute Genome Sequencing Center for Infectious Disease"/>
            <person name="Wu L."/>
            <person name="Ma J."/>
        </authorList>
    </citation>
    <scope>NUCLEOTIDE SEQUENCE [LARGE SCALE GENOMIC DNA]</scope>
    <source>
        <strain evidence="2">CGMCC 1.12859</strain>
    </source>
</reference>
<protein>
    <submittedName>
        <fullName evidence="1">DciA family protein</fullName>
    </submittedName>
</protein>
<dbReference type="RefSeq" id="WP_345703699.1">
    <property type="nucleotide sequence ID" value="NZ_BAABKV010000001.1"/>
</dbReference>
<organism evidence="1 2">
    <name type="scientific">Kitasatospora paranensis</name>
    <dbReference type="NCBI Taxonomy" id="258053"/>
    <lineage>
        <taxon>Bacteria</taxon>
        <taxon>Bacillati</taxon>
        <taxon>Actinomycetota</taxon>
        <taxon>Actinomycetes</taxon>
        <taxon>Kitasatosporales</taxon>
        <taxon>Streptomycetaceae</taxon>
        <taxon>Kitasatospora</taxon>
    </lineage>
</organism>
<evidence type="ECO:0000313" key="1">
    <source>
        <dbReference type="EMBL" id="MFC7182808.1"/>
    </source>
</evidence>
<keyword evidence="2" id="KW-1185">Reference proteome</keyword>
<accession>A0ABW2FZX4</accession>
<dbReference type="EMBL" id="JBHTAJ010000053">
    <property type="protein sequence ID" value="MFC7182808.1"/>
    <property type="molecule type" value="Genomic_DNA"/>
</dbReference>
<proteinExistence type="predicted"/>
<dbReference type="Proteomes" id="UP001596435">
    <property type="component" value="Unassembled WGS sequence"/>
</dbReference>
<gene>
    <name evidence="1" type="ORF">ACFQMG_24980</name>
</gene>
<evidence type="ECO:0000313" key="2">
    <source>
        <dbReference type="Proteomes" id="UP001596435"/>
    </source>
</evidence>